<protein>
    <submittedName>
        <fullName evidence="2">Uncharacterized protein</fullName>
    </submittedName>
</protein>
<sequence>MTTSTHTKTKTSARTGTSARARRTGTDRPARPRQHRLLPVTVRGCRHGAGHGGSLPLDGARRLARHVEDHPIDLAHLVGDPGGDLLQQVVRQPAPVGGHGVLAGHRAQHDRVSVRTPVTLHADRAHIGQQDDRELPDVTVQPGGLDLLAGDRVGSAQQCQPLLVDRTDDPDRQARTGERVAPDHLLGQPQLGADRPDLVLEQGTERLDELELQVVGQPPDIVVGLDVGRTVTTTGLHHVRVERALGEELDRFVLVQLTGGRLERADELPADDLALGLGIGHPGELPQEDVGDLLHHQVHPGRGDEVLLDLLRLALAQQPVVHEHTDELVTDRPAQQGGRDGRVDSAGQAAEHALVADDLPDPGDRVLHDVRRGPVGTAAGDVIEEVLEDALAVLGVHHLGVPLHPGDPASQVLERCDRRPGRVGQGGETGGDGLYRVAVAHPGTEIGGQAAQQRAGLGECGRRPPELRQAGAGHVAAEGGGDRLEPVADAEDRDAGVEQCRIHLRGTLGVHRLGAAGQDDRLGVAGGDLGGGGRVRHDLGEDPGLTDAACDELGILRTEVDDDDGVVGLRPRGAARCLICHVPQSRASPPRHSPCPGTAHHV</sequence>
<gene>
    <name evidence="2" type="ORF">SDC9_64779</name>
</gene>
<comment type="caution">
    <text evidence="2">The sequence shown here is derived from an EMBL/GenBank/DDBJ whole genome shotgun (WGS) entry which is preliminary data.</text>
</comment>
<reference evidence="2" key="1">
    <citation type="submission" date="2019-08" db="EMBL/GenBank/DDBJ databases">
        <authorList>
            <person name="Kucharzyk K."/>
            <person name="Murdoch R.W."/>
            <person name="Higgins S."/>
            <person name="Loffler F."/>
        </authorList>
    </citation>
    <scope>NUCLEOTIDE SEQUENCE</scope>
</reference>
<feature type="region of interest" description="Disordered" evidence="1">
    <location>
        <begin position="1"/>
        <end position="33"/>
    </location>
</feature>
<proteinExistence type="predicted"/>
<evidence type="ECO:0000256" key="1">
    <source>
        <dbReference type="SAM" id="MobiDB-lite"/>
    </source>
</evidence>
<dbReference type="EMBL" id="VSSQ01002970">
    <property type="protein sequence ID" value="MPM18370.1"/>
    <property type="molecule type" value="Genomic_DNA"/>
</dbReference>
<organism evidence="2">
    <name type="scientific">bioreactor metagenome</name>
    <dbReference type="NCBI Taxonomy" id="1076179"/>
    <lineage>
        <taxon>unclassified sequences</taxon>
        <taxon>metagenomes</taxon>
        <taxon>ecological metagenomes</taxon>
    </lineage>
</organism>
<dbReference type="AlphaFoldDB" id="A0A644XQ78"/>
<accession>A0A644XQ78</accession>
<feature type="compositionally biased region" description="Low complexity" evidence="1">
    <location>
        <begin position="1"/>
        <end position="19"/>
    </location>
</feature>
<evidence type="ECO:0000313" key="2">
    <source>
        <dbReference type="EMBL" id="MPM18370.1"/>
    </source>
</evidence>
<name>A0A644XQ78_9ZZZZ</name>